<organism evidence="1 2">
    <name type="scientific">Popillia japonica</name>
    <name type="common">Japanese beetle</name>
    <dbReference type="NCBI Taxonomy" id="7064"/>
    <lineage>
        <taxon>Eukaryota</taxon>
        <taxon>Metazoa</taxon>
        <taxon>Ecdysozoa</taxon>
        <taxon>Arthropoda</taxon>
        <taxon>Hexapoda</taxon>
        <taxon>Insecta</taxon>
        <taxon>Pterygota</taxon>
        <taxon>Neoptera</taxon>
        <taxon>Endopterygota</taxon>
        <taxon>Coleoptera</taxon>
        <taxon>Polyphaga</taxon>
        <taxon>Scarabaeiformia</taxon>
        <taxon>Scarabaeidae</taxon>
        <taxon>Rutelinae</taxon>
        <taxon>Popillia</taxon>
    </lineage>
</organism>
<reference evidence="1 2" key="1">
    <citation type="journal article" date="2024" name="BMC Genomics">
        <title>De novo assembly and annotation of Popillia japonica's genome with initial clues to its potential as an invasive pest.</title>
        <authorList>
            <person name="Cucini C."/>
            <person name="Boschi S."/>
            <person name="Funari R."/>
            <person name="Cardaioli E."/>
            <person name="Iannotti N."/>
            <person name="Marturano G."/>
            <person name="Paoli F."/>
            <person name="Bruttini M."/>
            <person name="Carapelli A."/>
            <person name="Frati F."/>
            <person name="Nardi F."/>
        </authorList>
    </citation>
    <scope>NUCLEOTIDE SEQUENCE [LARGE SCALE GENOMIC DNA]</scope>
    <source>
        <strain evidence="1">DMR45628</strain>
    </source>
</reference>
<comment type="caution">
    <text evidence="1">The sequence shown here is derived from an EMBL/GenBank/DDBJ whole genome shotgun (WGS) entry which is preliminary data.</text>
</comment>
<dbReference type="EMBL" id="JASPKY010000012">
    <property type="protein sequence ID" value="KAK9753616.1"/>
    <property type="molecule type" value="Genomic_DNA"/>
</dbReference>
<accession>A0AAW1N590</accession>
<dbReference type="PANTHER" id="PTHR47510">
    <property type="entry name" value="REVERSE TRANSCRIPTASE DOMAIN-CONTAINING PROTEIN"/>
    <property type="match status" value="1"/>
</dbReference>
<protein>
    <submittedName>
        <fullName evidence="1">Uncharacterized protein</fullName>
    </submittedName>
</protein>
<dbReference type="AlphaFoldDB" id="A0AAW1N590"/>
<keyword evidence="2" id="KW-1185">Reference proteome</keyword>
<dbReference type="Proteomes" id="UP001458880">
    <property type="component" value="Unassembled WGS sequence"/>
</dbReference>
<name>A0AAW1N590_POPJA</name>
<proteinExistence type="predicted"/>
<evidence type="ECO:0000313" key="1">
    <source>
        <dbReference type="EMBL" id="KAK9753616.1"/>
    </source>
</evidence>
<gene>
    <name evidence="1" type="ORF">QE152_g1972</name>
</gene>
<dbReference type="PANTHER" id="PTHR47510:SF3">
    <property type="entry name" value="ENDO_EXONUCLEASE_PHOSPHATASE DOMAIN-CONTAINING PROTEIN"/>
    <property type="match status" value="1"/>
</dbReference>
<sequence length="243" mass="27568">MYELFLGIFRYYFDRAFPLQRCKVNYAKEQIDQDLAKESNDIRDLFRLYEATKSLRVLNLYKSRQKELKEKILNAKIAKNSSYILTSSNRARAVWNVIKRETGSKIRANDNILLNIDGKLVRNPVEVADIFGSCFQSMPINSNLSVTAACGVANYSSNIYLSPATEREIESIIINLPSKPKPSAGLDEIPSRVLIAVSSEISSPICKMINLMMVTGIFPNLLKEAKVVPVFKKGDRHCDYLYI</sequence>
<evidence type="ECO:0000313" key="2">
    <source>
        <dbReference type="Proteomes" id="UP001458880"/>
    </source>
</evidence>